<evidence type="ECO:0000256" key="1">
    <source>
        <dbReference type="SAM" id="Phobius"/>
    </source>
</evidence>
<keyword evidence="1" id="KW-1133">Transmembrane helix</keyword>
<dbReference type="Proteomes" id="UP001432027">
    <property type="component" value="Unassembled WGS sequence"/>
</dbReference>
<evidence type="ECO:0000313" key="3">
    <source>
        <dbReference type="Proteomes" id="UP001432027"/>
    </source>
</evidence>
<proteinExistence type="predicted"/>
<feature type="transmembrane region" description="Helical" evidence="1">
    <location>
        <begin position="55"/>
        <end position="79"/>
    </location>
</feature>
<feature type="transmembrane region" description="Helical" evidence="1">
    <location>
        <begin position="24"/>
        <end position="43"/>
    </location>
</feature>
<feature type="non-terminal residue" evidence="2">
    <location>
        <position position="1"/>
    </location>
</feature>
<organism evidence="2 3">
    <name type="scientific">Pristionchus entomophagus</name>
    <dbReference type="NCBI Taxonomy" id="358040"/>
    <lineage>
        <taxon>Eukaryota</taxon>
        <taxon>Metazoa</taxon>
        <taxon>Ecdysozoa</taxon>
        <taxon>Nematoda</taxon>
        <taxon>Chromadorea</taxon>
        <taxon>Rhabditida</taxon>
        <taxon>Rhabditina</taxon>
        <taxon>Diplogasteromorpha</taxon>
        <taxon>Diplogasteroidea</taxon>
        <taxon>Neodiplogasteridae</taxon>
        <taxon>Pristionchus</taxon>
    </lineage>
</organism>
<protein>
    <recommendedName>
        <fullName evidence="4">G protein-coupled receptor</fullName>
    </recommendedName>
</protein>
<feature type="non-terminal residue" evidence="2">
    <location>
        <position position="90"/>
    </location>
</feature>
<keyword evidence="1" id="KW-0472">Membrane</keyword>
<keyword evidence="1" id="KW-0812">Transmembrane</keyword>
<dbReference type="AlphaFoldDB" id="A0AAV5TLC9"/>
<accession>A0AAV5TLC9</accession>
<dbReference type="EMBL" id="BTSX01000004">
    <property type="protein sequence ID" value="GMS95170.1"/>
    <property type="molecule type" value="Genomic_DNA"/>
</dbReference>
<comment type="caution">
    <text evidence="2">The sequence shown here is derived from an EMBL/GenBank/DDBJ whole genome shotgun (WGS) entry which is preliminary data.</text>
</comment>
<reference evidence="2" key="1">
    <citation type="submission" date="2023-10" db="EMBL/GenBank/DDBJ databases">
        <title>Genome assembly of Pristionchus species.</title>
        <authorList>
            <person name="Yoshida K."/>
            <person name="Sommer R.J."/>
        </authorList>
    </citation>
    <scope>NUCLEOTIDE SEQUENCE</scope>
    <source>
        <strain evidence="2">RS0144</strain>
    </source>
</reference>
<sequence length="90" mass="10007">FIGLTIERLVATISWYEKQGHGTVAMLFIILIPLDMVAVSFSYLETFGTSETAPIVFTILTVLFSAGGIVYLVIIYYNVREVTKLSRRGA</sequence>
<gene>
    <name evidence="2" type="ORF">PENTCL1PPCAC_17345</name>
</gene>
<name>A0AAV5TLC9_9BILA</name>
<evidence type="ECO:0008006" key="4">
    <source>
        <dbReference type="Google" id="ProtNLM"/>
    </source>
</evidence>
<keyword evidence="3" id="KW-1185">Reference proteome</keyword>
<evidence type="ECO:0000313" key="2">
    <source>
        <dbReference type="EMBL" id="GMS95170.1"/>
    </source>
</evidence>